<dbReference type="Proteomes" id="UP000002572">
    <property type="component" value="Chromosome"/>
</dbReference>
<accession>E6W699</accession>
<sequence length="158" mass="18628">MHMENLRESWKSKLARLAFNIFPAYRRTGARVVFISHDWKRVKVKLPLNIWTRNAVGTLFGGSMFAAVDPVYMVMFMRLLGKAYVVWDKSAEIAFLKPGRTTLYAEFSIEDAELEYIRRELESAHSLDRVYRISLCDHDHVEHAVVNKTLYFRKNRER</sequence>
<dbReference type="EMBL" id="CP002432">
    <property type="protein sequence ID" value="ADU66135.1"/>
    <property type="molecule type" value="Genomic_DNA"/>
</dbReference>
<evidence type="ECO:0008006" key="3">
    <source>
        <dbReference type="Google" id="ProtNLM"/>
    </source>
</evidence>
<evidence type="ECO:0000313" key="2">
    <source>
        <dbReference type="Proteomes" id="UP000002572"/>
    </source>
</evidence>
<evidence type="ECO:0000313" key="1">
    <source>
        <dbReference type="EMBL" id="ADU66135.1"/>
    </source>
</evidence>
<keyword evidence="2" id="KW-1185">Reference proteome</keyword>
<dbReference type="InterPro" id="IPR027961">
    <property type="entry name" value="DUF4442"/>
</dbReference>
<dbReference type="Pfam" id="PF14539">
    <property type="entry name" value="DUF4442"/>
    <property type="match status" value="1"/>
</dbReference>
<organism evidence="1 2">
    <name type="scientific">Desulfurispirillum indicum (strain ATCC BAA-1389 / DSM 22839 / S5)</name>
    <dbReference type="NCBI Taxonomy" id="653733"/>
    <lineage>
        <taxon>Bacteria</taxon>
        <taxon>Pseudomonadati</taxon>
        <taxon>Chrysiogenota</taxon>
        <taxon>Chrysiogenia</taxon>
        <taxon>Chrysiogenales</taxon>
        <taxon>Chrysiogenaceae</taxon>
        <taxon>Desulfurispirillum</taxon>
    </lineage>
</organism>
<dbReference type="AlphaFoldDB" id="E6W699"/>
<reference evidence="1 2" key="1">
    <citation type="submission" date="2010-12" db="EMBL/GenBank/DDBJ databases">
        <title>Complete sequence of Desulfurispirillum indicum S5.</title>
        <authorList>
            <consortium name="US DOE Joint Genome Institute"/>
            <person name="Lucas S."/>
            <person name="Copeland A."/>
            <person name="Lapidus A."/>
            <person name="Cheng J.-F."/>
            <person name="Goodwin L."/>
            <person name="Pitluck S."/>
            <person name="Chertkov O."/>
            <person name="Held B."/>
            <person name="Detter J.C."/>
            <person name="Han C."/>
            <person name="Tapia R."/>
            <person name="Land M."/>
            <person name="Hauser L."/>
            <person name="Kyrpides N."/>
            <person name="Ivanova N."/>
            <person name="Mikhailova N."/>
            <person name="Haggblom M."/>
            <person name="Rauschenbach I."/>
            <person name="Bini E."/>
            <person name="Woyke T."/>
        </authorList>
    </citation>
    <scope>NUCLEOTIDE SEQUENCE [LARGE SCALE GENOMIC DNA]</scope>
    <source>
        <strain evidence="2">ATCC BAA-1389 / DSM 22839 / S5</strain>
    </source>
</reference>
<dbReference type="Gene3D" id="3.10.129.10">
    <property type="entry name" value="Hotdog Thioesterase"/>
    <property type="match status" value="1"/>
</dbReference>
<dbReference type="InParanoid" id="E6W699"/>
<dbReference type="InterPro" id="IPR029069">
    <property type="entry name" value="HotDog_dom_sf"/>
</dbReference>
<dbReference type="HOGENOM" id="CLU_116159_0_0_0"/>
<gene>
    <name evidence="1" type="ordered locus">Selin_1400</name>
</gene>
<dbReference type="RefSeq" id="WP_013506016.1">
    <property type="nucleotide sequence ID" value="NC_014836.1"/>
</dbReference>
<name>E6W699_DESIS</name>
<protein>
    <recommendedName>
        <fullName evidence="3">DUF4442 domain-containing protein</fullName>
    </recommendedName>
</protein>
<dbReference type="SUPFAM" id="SSF54637">
    <property type="entry name" value="Thioesterase/thiol ester dehydrase-isomerase"/>
    <property type="match status" value="1"/>
</dbReference>
<dbReference type="STRING" id="653733.Selin_1400"/>
<dbReference type="KEGG" id="din:Selin_1400"/>
<dbReference type="eggNOG" id="COG2050">
    <property type="taxonomic scope" value="Bacteria"/>
</dbReference>
<proteinExistence type="predicted"/>